<dbReference type="STRING" id="574349.SAMN05443545_10159"/>
<dbReference type="InterPro" id="IPR003018">
    <property type="entry name" value="GAF"/>
</dbReference>
<dbReference type="Pfam" id="PF01590">
    <property type="entry name" value="GAF"/>
    <property type="match status" value="1"/>
</dbReference>
<evidence type="ECO:0000259" key="3">
    <source>
        <dbReference type="PROSITE" id="PS50883"/>
    </source>
</evidence>
<evidence type="ECO:0000256" key="2">
    <source>
        <dbReference type="SAM" id="Phobius"/>
    </source>
</evidence>
<accession>A0A1H2QF53</accession>
<dbReference type="PROSITE" id="PS50887">
    <property type="entry name" value="GGDEF"/>
    <property type="match status" value="1"/>
</dbReference>
<dbReference type="Pfam" id="PF00563">
    <property type="entry name" value="EAL"/>
    <property type="match status" value="1"/>
</dbReference>
<evidence type="ECO:0000313" key="5">
    <source>
        <dbReference type="EMBL" id="SDW05284.1"/>
    </source>
</evidence>
<dbReference type="SUPFAM" id="SSF55073">
    <property type="entry name" value="Nucleotide cyclase"/>
    <property type="match status" value="1"/>
</dbReference>
<dbReference type="Gene3D" id="3.20.20.450">
    <property type="entry name" value="EAL domain"/>
    <property type="match status" value="1"/>
</dbReference>
<dbReference type="SMART" id="SM00267">
    <property type="entry name" value="GGDEF"/>
    <property type="match status" value="1"/>
</dbReference>
<keyword evidence="6" id="KW-1185">Reference proteome</keyword>
<dbReference type="CDD" id="cd01949">
    <property type="entry name" value="GGDEF"/>
    <property type="match status" value="1"/>
</dbReference>
<dbReference type="SUPFAM" id="SSF55781">
    <property type="entry name" value="GAF domain-like"/>
    <property type="match status" value="1"/>
</dbReference>
<name>A0A1H2QF53_9GAMM</name>
<dbReference type="InterPro" id="IPR050706">
    <property type="entry name" value="Cyclic-di-GMP_PDE-like"/>
</dbReference>
<dbReference type="SUPFAM" id="SSF141868">
    <property type="entry name" value="EAL domain-like"/>
    <property type="match status" value="1"/>
</dbReference>
<keyword evidence="2" id="KW-0812">Transmembrane</keyword>
<dbReference type="AlphaFoldDB" id="A0A1H2QF53"/>
<gene>
    <name evidence="5" type="ORF">SAMN05443545_10159</name>
</gene>
<keyword evidence="2" id="KW-1133">Transmembrane helix</keyword>
<evidence type="ECO:0000313" key="6">
    <source>
        <dbReference type="Proteomes" id="UP000198500"/>
    </source>
</evidence>
<evidence type="ECO:0000259" key="4">
    <source>
        <dbReference type="PROSITE" id="PS50887"/>
    </source>
</evidence>
<sequence>MNQTVMEKWRSVSHRYRRHGLWWYGTSSISVLLIVTSLWIRWPWLLLLPLFLITGLSAWSWRRFSRQSNAGLAIINEMLETQQRLADQQQAWRELRDLHQQNVSESHFFDVLLESTSRLIETDQLSIWLLDEGSATMRCRASLYPGRVGTTLDTREVPNYLHALQNAPSLTADDARNDPRLTELQDYLERFDIISMLDVGIFVGGELRGILCCEARHPRQWRTEDVSCLMAVSGLLSQFAESLRRQAAERDLYRQIHYDDVTHLPTLRGLDTSLERYIEHGSFHLGVLRIAGLSHINETLGQAAGDEALMQVVTELQRLLHKSGLTPELARLPSNRIVVLIPAKSRNTIQSCGMDMLAALNARDWLSEQHPVSLQFAMGIASYPDDSRNTDQLLQRAELALKKARSDTRHFLAFYNSELSEWQREQNQLERELREALADGHFRLYLQPQFDGRGQLRGAEALIRWQHPQRGLLTPGDFIGVAERSGLIRPIGYWVLEQAADLLHGPLQDTCLMLSVNVSVHQLRDDDFLGHVTSLIRERQLAPERLVLEIVESLLVTPGVTSRLQALRRLGINLSLDDFGTGYSSLRYLQEFQVDEIKLDKVFIDPLQHQDDVPLARSIIALGKALGLRLVAEGVESAPQRQFLQKHGVDILQGYYLARPEPVPSFLDRL</sequence>
<dbReference type="Gene3D" id="3.30.70.270">
    <property type="match status" value="1"/>
</dbReference>
<feature type="coiled-coil region" evidence="1">
    <location>
        <begin position="412"/>
        <end position="439"/>
    </location>
</feature>
<evidence type="ECO:0000256" key="1">
    <source>
        <dbReference type="SAM" id="Coils"/>
    </source>
</evidence>
<dbReference type="Pfam" id="PF00990">
    <property type="entry name" value="GGDEF"/>
    <property type="match status" value="1"/>
</dbReference>
<dbReference type="PROSITE" id="PS50883">
    <property type="entry name" value="EAL"/>
    <property type="match status" value="1"/>
</dbReference>
<dbReference type="Proteomes" id="UP000198500">
    <property type="component" value="Unassembled WGS sequence"/>
</dbReference>
<dbReference type="InterPro" id="IPR043128">
    <property type="entry name" value="Rev_trsase/Diguanyl_cyclase"/>
</dbReference>
<reference evidence="5 6" key="1">
    <citation type="submission" date="2016-10" db="EMBL/GenBank/DDBJ databases">
        <authorList>
            <person name="de Groot N.N."/>
        </authorList>
    </citation>
    <scope>NUCLEOTIDE SEQUENCE [LARGE SCALE GENOMIC DNA]</scope>
    <source>
        <strain evidence="5 6">DSM 19219</strain>
    </source>
</reference>
<keyword evidence="1" id="KW-0175">Coiled coil</keyword>
<dbReference type="InterPro" id="IPR035919">
    <property type="entry name" value="EAL_sf"/>
</dbReference>
<feature type="domain" description="GGDEF" evidence="4">
    <location>
        <begin position="281"/>
        <end position="417"/>
    </location>
</feature>
<dbReference type="InterPro" id="IPR029016">
    <property type="entry name" value="GAF-like_dom_sf"/>
</dbReference>
<keyword evidence="2" id="KW-0472">Membrane</keyword>
<dbReference type="GO" id="GO:0071111">
    <property type="term" value="F:cyclic-guanylate-specific phosphodiesterase activity"/>
    <property type="evidence" value="ECO:0007669"/>
    <property type="project" value="InterPro"/>
</dbReference>
<organism evidence="5 6">
    <name type="scientific">Aidingimonas halophila</name>
    <dbReference type="NCBI Taxonomy" id="574349"/>
    <lineage>
        <taxon>Bacteria</taxon>
        <taxon>Pseudomonadati</taxon>
        <taxon>Pseudomonadota</taxon>
        <taxon>Gammaproteobacteria</taxon>
        <taxon>Oceanospirillales</taxon>
        <taxon>Halomonadaceae</taxon>
        <taxon>Aidingimonas</taxon>
    </lineage>
</organism>
<dbReference type="EMBL" id="FNNI01000001">
    <property type="protein sequence ID" value="SDW05284.1"/>
    <property type="molecule type" value="Genomic_DNA"/>
</dbReference>
<dbReference type="InterPro" id="IPR001633">
    <property type="entry name" value="EAL_dom"/>
</dbReference>
<dbReference type="PANTHER" id="PTHR33121">
    <property type="entry name" value="CYCLIC DI-GMP PHOSPHODIESTERASE PDEF"/>
    <property type="match status" value="1"/>
</dbReference>
<dbReference type="SMART" id="SM00052">
    <property type="entry name" value="EAL"/>
    <property type="match status" value="1"/>
</dbReference>
<dbReference type="InterPro" id="IPR000160">
    <property type="entry name" value="GGDEF_dom"/>
</dbReference>
<feature type="transmembrane region" description="Helical" evidence="2">
    <location>
        <begin position="21"/>
        <end position="38"/>
    </location>
</feature>
<protein>
    <submittedName>
        <fullName evidence="5">Diguanylate cyclase (GGDEF) domain-containing protein</fullName>
    </submittedName>
</protein>
<feature type="domain" description="EAL" evidence="3">
    <location>
        <begin position="426"/>
        <end position="670"/>
    </location>
</feature>
<dbReference type="OrthoDB" id="1316910at2"/>
<proteinExistence type="predicted"/>
<dbReference type="SMART" id="SM00065">
    <property type="entry name" value="GAF"/>
    <property type="match status" value="1"/>
</dbReference>
<dbReference type="CDD" id="cd01948">
    <property type="entry name" value="EAL"/>
    <property type="match status" value="1"/>
</dbReference>
<dbReference type="InterPro" id="IPR029787">
    <property type="entry name" value="Nucleotide_cyclase"/>
</dbReference>
<dbReference type="RefSeq" id="WP_092567492.1">
    <property type="nucleotide sequence ID" value="NZ_BMXH01000001.1"/>
</dbReference>
<dbReference type="PANTHER" id="PTHR33121:SF70">
    <property type="entry name" value="SIGNALING PROTEIN YKOW"/>
    <property type="match status" value="1"/>
</dbReference>
<dbReference type="Gene3D" id="3.30.450.40">
    <property type="match status" value="1"/>
</dbReference>